<reference evidence="1" key="1">
    <citation type="submission" date="2023-06" db="EMBL/GenBank/DDBJ databases">
        <authorList>
            <consortium name="Lawrence Berkeley National Laboratory"/>
            <person name="Ahrendt S."/>
            <person name="Sahu N."/>
            <person name="Indic B."/>
            <person name="Wong-Bajracharya J."/>
            <person name="Merenyi Z."/>
            <person name="Ke H.-M."/>
            <person name="Monk M."/>
            <person name="Kocsube S."/>
            <person name="Drula E."/>
            <person name="Lipzen A."/>
            <person name="Balint B."/>
            <person name="Henrissat B."/>
            <person name="Andreopoulos B."/>
            <person name="Martin F.M."/>
            <person name="Harder C.B."/>
            <person name="Rigling D."/>
            <person name="Ford K.L."/>
            <person name="Foster G.D."/>
            <person name="Pangilinan J."/>
            <person name="Papanicolaou A."/>
            <person name="Barry K."/>
            <person name="LaButti K."/>
            <person name="Viragh M."/>
            <person name="Koriabine M."/>
            <person name="Yan M."/>
            <person name="Riley R."/>
            <person name="Champramary S."/>
            <person name="Plett K.L."/>
            <person name="Tsai I.J."/>
            <person name="Slot J."/>
            <person name="Sipos G."/>
            <person name="Plett J."/>
            <person name="Nagy L.G."/>
            <person name="Grigoriev I.V."/>
        </authorList>
    </citation>
    <scope>NUCLEOTIDE SEQUENCE</scope>
    <source>
        <strain evidence="1">HWK02</strain>
    </source>
</reference>
<dbReference type="SUPFAM" id="SSF52047">
    <property type="entry name" value="RNI-like"/>
    <property type="match status" value="1"/>
</dbReference>
<dbReference type="Proteomes" id="UP001175228">
    <property type="component" value="Unassembled WGS sequence"/>
</dbReference>
<keyword evidence="2" id="KW-1185">Reference proteome</keyword>
<dbReference type="AlphaFoldDB" id="A0AA39TDN4"/>
<organism evidence="1 2">
    <name type="scientific">Armillaria luteobubalina</name>
    <dbReference type="NCBI Taxonomy" id="153913"/>
    <lineage>
        <taxon>Eukaryota</taxon>
        <taxon>Fungi</taxon>
        <taxon>Dikarya</taxon>
        <taxon>Basidiomycota</taxon>
        <taxon>Agaricomycotina</taxon>
        <taxon>Agaricomycetes</taxon>
        <taxon>Agaricomycetidae</taxon>
        <taxon>Agaricales</taxon>
        <taxon>Marasmiineae</taxon>
        <taxon>Physalacriaceae</taxon>
        <taxon>Armillaria</taxon>
    </lineage>
</organism>
<evidence type="ECO:0008006" key="3">
    <source>
        <dbReference type="Google" id="ProtNLM"/>
    </source>
</evidence>
<name>A0AA39TDN4_9AGAR</name>
<sequence length="398" mass="45225">MLLSVPTEIVNKITFEADGRTRGGLRRTCKLLNSIATPLVFESVYIDLAWRRRSRTLFLNSLTSGPKLAQYIIRLSLYLPKRFRRHLSRFSTESRTKKREERLDSFDGLLLTAVPLMSALRTFSWKSVEDSGRKYTQLIFEKIGCLRLLSTLNISTGFSSWDVPWSHFSHIRNISYIGCGGTELATLIGHNRNIECIYASVWRPQGLLLEGGKSISLLFNSLPPGTHSRVKKLTLGGNAYNQLYPHEIPTLIPHLRHLESLEIYYILPPNEFWDGLREAGINLASLTYCERTLERPLLSYLVSYTGLRELSFWILGLSIPDDVHVVGLLPSVMTRNSWCLTRVHIDTFDSVTWCLNHPMMDALSSCRYLESLRVCVDKSVTRVDGNPNVVVSASSSQK</sequence>
<proteinExistence type="predicted"/>
<dbReference type="InterPro" id="IPR032675">
    <property type="entry name" value="LRR_dom_sf"/>
</dbReference>
<evidence type="ECO:0000313" key="2">
    <source>
        <dbReference type="Proteomes" id="UP001175228"/>
    </source>
</evidence>
<dbReference type="EMBL" id="JAUEPU010000069">
    <property type="protein sequence ID" value="KAK0482021.1"/>
    <property type="molecule type" value="Genomic_DNA"/>
</dbReference>
<accession>A0AA39TDN4</accession>
<comment type="caution">
    <text evidence="1">The sequence shown here is derived from an EMBL/GenBank/DDBJ whole genome shotgun (WGS) entry which is preliminary data.</text>
</comment>
<evidence type="ECO:0000313" key="1">
    <source>
        <dbReference type="EMBL" id="KAK0482021.1"/>
    </source>
</evidence>
<protein>
    <recommendedName>
        <fullName evidence="3">F-box domain-containing protein</fullName>
    </recommendedName>
</protein>
<dbReference type="Gene3D" id="3.80.10.10">
    <property type="entry name" value="Ribonuclease Inhibitor"/>
    <property type="match status" value="1"/>
</dbReference>
<gene>
    <name evidence="1" type="ORF">EDD18DRAFT_1202433</name>
</gene>